<dbReference type="EMBL" id="OCTN01000004">
    <property type="protein sequence ID" value="SOH94392.1"/>
    <property type="molecule type" value="Genomic_DNA"/>
</dbReference>
<feature type="region of interest" description="Disordered" evidence="1">
    <location>
        <begin position="9"/>
        <end position="30"/>
    </location>
</feature>
<protein>
    <recommendedName>
        <fullName evidence="4">Flagellar assembly protein FliH</fullName>
    </recommendedName>
</protein>
<evidence type="ECO:0000313" key="2">
    <source>
        <dbReference type="EMBL" id="SOH94392.1"/>
    </source>
</evidence>
<evidence type="ECO:0000256" key="1">
    <source>
        <dbReference type="SAM" id="MobiDB-lite"/>
    </source>
</evidence>
<proteinExistence type="predicted"/>
<keyword evidence="3" id="KW-1185">Reference proteome</keyword>
<dbReference type="RefSeq" id="WP_097929979.1">
    <property type="nucleotide sequence ID" value="NZ_OCTN01000004.1"/>
</dbReference>
<reference evidence="3" key="1">
    <citation type="submission" date="2017-09" db="EMBL/GenBank/DDBJ databases">
        <authorList>
            <person name="Varghese N."/>
            <person name="Submissions S."/>
        </authorList>
    </citation>
    <scope>NUCLEOTIDE SEQUENCE [LARGE SCALE GENOMIC DNA]</scope>
    <source>
        <strain evidence="3">C7</strain>
    </source>
</reference>
<evidence type="ECO:0000313" key="3">
    <source>
        <dbReference type="Proteomes" id="UP000220034"/>
    </source>
</evidence>
<sequence>MTARLFRLDSFNDATAPREPKPVEPVVDPQVAEQAAHDSGYAKGFTDGAARAAEAAQQRSENLQSGIIEALSDAQIAVQSARATAEGDLMQLVAAIADTALSKAAADDFSNRVCIAIQQELFLCPQACITLKLNPSEVELFAGQMPEGIAIQPDTQLATGVASICTDTGLTRLSTAEVLRRISQTLSIPSHQQEPEHEYRNRA</sequence>
<dbReference type="Proteomes" id="UP000220034">
    <property type="component" value="Unassembled WGS sequence"/>
</dbReference>
<gene>
    <name evidence="2" type="ORF">SAMN06273572_10490</name>
</gene>
<accession>A0A2C9CT07</accession>
<organism evidence="2 3">
    <name type="scientific">Pontivivens marinum</name>
    <dbReference type="NCBI Taxonomy" id="1690039"/>
    <lineage>
        <taxon>Bacteria</taxon>
        <taxon>Pseudomonadati</taxon>
        <taxon>Pseudomonadota</taxon>
        <taxon>Alphaproteobacteria</taxon>
        <taxon>Rhodobacterales</taxon>
        <taxon>Paracoccaceae</taxon>
        <taxon>Pontivivens</taxon>
    </lineage>
</organism>
<evidence type="ECO:0008006" key="4">
    <source>
        <dbReference type="Google" id="ProtNLM"/>
    </source>
</evidence>
<name>A0A2C9CT07_9RHOB</name>
<dbReference type="AlphaFoldDB" id="A0A2C9CT07"/>